<protein>
    <submittedName>
        <fullName evidence="2">Uncharacterized protein</fullName>
    </submittedName>
</protein>
<proteinExistence type="predicted"/>
<dbReference type="Proteomes" id="UP000774326">
    <property type="component" value="Unassembled WGS sequence"/>
</dbReference>
<evidence type="ECO:0000313" key="2">
    <source>
        <dbReference type="EMBL" id="KAH3677585.1"/>
    </source>
</evidence>
<evidence type="ECO:0000313" key="3">
    <source>
        <dbReference type="Proteomes" id="UP000774326"/>
    </source>
</evidence>
<accession>A0A9P8TGB8</accession>
<evidence type="ECO:0000256" key="1">
    <source>
        <dbReference type="SAM" id="MobiDB-lite"/>
    </source>
</evidence>
<gene>
    <name evidence="2" type="ORF">WICPIJ_008945</name>
</gene>
<reference evidence="2" key="1">
    <citation type="journal article" date="2021" name="Open Biol.">
        <title>Shared evolutionary footprints suggest mitochondrial oxidative damage underlies multiple complex I losses in fungi.</title>
        <authorList>
            <person name="Schikora-Tamarit M.A."/>
            <person name="Marcet-Houben M."/>
            <person name="Nosek J."/>
            <person name="Gabaldon T."/>
        </authorList>
    </citation>
    <scope>NUCLEOTIDE SEQUENCE</scope>
    <source>
        <strain evidence="2">CBS2887</strain>
    </source>
</reference>
<reference evidence="2" key="2">
    <citation type="submission" date="2021-01" db="EMBL/GenBank/DDBJ databases">
        <authorList>
            <person name="Schikora-Tamarit M.A."/>
        </authorList>
    </citation>
    <scope>NUCLEOTIDE SEQUENCE</scope>
    <source>
        <strain evidence="2">CBS2887</strain>
    </source>
</reference>
<dbReference type="AlphaFoldDB" id="A0A9P8TGB8"/>
<dbReference type="EMBL" id="JAEUBG010005157">
    <property type="protein sequence ID" value="KAH3677585.1"/>
    <property type="molecule type" value="Genomic_DNA"/>
</dbReference>
<name>A0A9P8TGB8_WICPI</name>
<comment type="caution">
    <text evidence="2">The sequence shown here is derived from an EMBL/GenBank/DDBJ whole genome shotgun (WGS) entry which is preliminary data.</text>
</comment>
<sequence>MQDSRAALTDEQQFSEQDDHLLNRILYTSFNLSLANGAADSFGKSAVYWVADLMIAPLEDFGVTEAETSGSSATATISSCSFTNSSDSIPQISKNPIDFFTT</sequence>
<feature type="region of interest" description="Disordered" evidence="1">
    <location>
        <begin position="81"/>
        <end position="102"/>
    </location>
</feature>
<organism evidence="2 3">
    <name type="scientific">Wickerhamomyces pijperi</name>
    <name type="common">Yeast</name>
    <name type="synonym">Pichia pijperi</name>
    <dbReference type="NCBI Taxonomy" id="599730"/>
    <lineage>
        <taxon>Eukaryota</taxon>
        <taxon>Fungi</taxon>
        <taxon>Dikarya</taxon>
        <taxon>Ascomycota</taxon>
        <taxon>Saccharomycotina</taxon>
        <taxon>Saccharomycetes</taxon>
        <taxon>Phaffomycetales</taxon>
        <taxon>Wickerhamomycetaceae</taxon>
        <taxon>Wickerhamomyces</taxon>
    </lineage>
</organism>
<feature type="compositionally biased region" description="Polar residues" evidence="1">
    <location>
        <begin position="84"/>
        <end position="102"/>
    </location>
</feature>
<keyword evidence="3" id="KW-1185">Reference proteome</keyword>